<gene>
    <name evidence="2" type="ORF">FCM35_KLT00616</name>
</gene>
<protein>
    <submittedName>
        <fullName evidence="2">Isochorismate synthase 1</fullName>
    </submittedName>
</protein>
<dbReference type="EMBL" id="SWLB01000001">
    <property type="protein sequence ID" value="KAF3341978.1"/>
    <property type="molecule type" value="Genomic_DNA"/>
</dbReference>
<dbReference type="InterPro" id="IPR005801">
    <property type="entry name" value="ADC_synthase"/>
</dbReference>
<dbReference type="GO" id="GO:0008909">
    <property type="term" value="F:isochorismate synthase activity"/>
    <property type="evidence" value="ECO:0007669"/>
    <property type="project" value="InterPro"/>
</dbReference>
<dbReference type="PANTHER" id="PTHR47253:SF4">
    <property type="entry name" value="ISOCHORISMATE SYNTHASE 2, CHLOROPLASTIC"/>
    <property type="match status" value="1"/>
</dbReference>
<evidence type="ECO:0000313" key="2">
    <source>
        <dbReference type="EMBL" id="KAF3341978.1"/>
    </source>
</evidence>
<keyword evidence="3" id="KW-1185">Reference proteome</keyword>
<feature type="region of interest" description="Disordered" evidence="1">
    <location>
        <begin position="173"/>
        <end position="195"/>
    </location>
</feature>
<sequence>MNEYSLQAKACSLSIYMNGCNYLFLVPVTQKYSRILISVKQEGFLSRGDDEVPFSHLNLVKWEGTEKTSSEYNTFAHSFLASHIERMMRCLLLIFDKSKAWFTILTVQFEALKILHPRPAAGGLPTEEEHRFIEENGNSTLVYAGAGTVEGTNPSSECEELDLKASQLLQSYEKQKTSEPPFKVRINEEKKRLHA</sequence>
<dbReference type="OrthoDB" id="8119704at2759"/>
<dbReference type="AlphaFoldDB" id="A0A833RWS9"/>
<feature type="compositionally biased region" description="Basic and acidic residues" evidence="1">
    <location>
        <begin position="185"/>
        <end position="195"/>
    </location>
</feature>
<evidence type="ECO:0000313" key="3">
    <source>
        <dbReference type="Proteomes" id="UP000623129"/>
    </source>
</evidence>
<dbReference type="SUPFAM" id="SSF56322">
    <property type="entry name" value="ADC synthase"/>
    <property type="match status" value="1"/>
</dbReference>
<dbReference type="PANTHER" id="PTHR47253">
    <property type="match status" value="1"/>
</dbReference>
<comment type="caution">
    <text evidence="2">The sequence shown here is derived from an EMBL/GenBank/DDBJ whole genome shotgun (WGS) entry which is preliminary data.</text>
</comment>
<reference evidence="2" key="1">
    <citation type="submission" date="2020-01" db="EMBL/GenBank/DDBJ databases">
        <title>Genome sequence of Kobresia littledalei, the first chromosome-level genome in the family Cyperaceae.</title>
        <authorList>
            <person name="Qu G."/>
        </authorList>
    </citation>
    <scope>NUCLEOTIDE SEQUENCE</scope>
    <source>
        <strain evidence="2">C.B.Clarke</strain>
        <tissue evidence="2">Leaf</tissue>
    </source>
</reference>
<dbReference type="InterPro" id="IPR044250">
    <property type="entry name" value="MenF-like"/>
</dbReference>
<name>A0A833RWS9_9POAL</name>
<proteinExistence type="predicted"/>
<accession>A0A833RWS9</accession>
<dbReference type="Proteomes" id="UP000623129">
    <property type="component" value="Unassembled WGS sequence"/>
</dbReference>
<organism evidence="2 3">
    <name type="scientific">Carex littledalei</name>
    <dbReference type="NCBI Taxonomy" id="544730"/>
    <lineage>
        <taxon>Eukaryota</taxon>
        <taxon>Viridiplantae</taxon>
        <taxon>Streptophyta</taxon>
        <taxon>Embryophyta</taxon>
        <taxon>Tracheophyta</taxon>
        <taxon>Spermatophyta</taxon>
        <taxon>Magnoliopsida</taxon>
        <taxon>Liliopsida</taxon>
        <taxon>Poales</taxon>
        <taxon>Cyperaceae</taxon>
        <taxon>Cyperoideae</taxon>
        <taxon>Cariceae</taxon>
        <taxon>Carex</taxon>
        <taxon>Carex subgen. Euthyceras</taxon>
    </lineage>
</organism>
<evidence type="ECO:0000256" key="1">
    <source>
        <dbReference type="SAM" id="MobiDB-lite"/>
    </source>
</evidence>